<dbReference type="RefSeq" id="WP_146397283.1">
    <property type="nucleotide sequence ID" value="NZ_SJPJ01000001.1"/>
</dbReference>
<dbReference type="PANTHER" id="PTHR37944:SF1">
    <property type="entry name" value="PORIN B"/>
    <property type="match status" value="1"/>
</dbReference>
<protein>
    <submittedName>
        <fullName evidence="3">Carbohydrate-selective porin, OprB family</fullName>
    </submittedName>
</protein>
<sequence>MKFNLPIHELLAKSIFAAFSAFLLSGQAGSLHAQSECCSTTCDTLSCDSIAGYDDCYDSCDGLACSPFSCGFCDGENLFGDWLGVKPHLAESGITVDAMLTQFHQGVTQGGGEQRFRYGSKMDAFVNIDTGKIGLWEGGLITSHVTDWQFGQSSIADAVGLAPVNTALLTPKVGEPSYAVTSLQYTHQLGDGWAATLGRMNLLDLWVGFYPQYGRGIDGFMNTSVLLPLSTIPSIPLINNAAGILKAGDRGVEAGFFVLESQHSPTTVGMDFPNGVTLLAVGRQYTDFRGKPGSHTLLGSYATGDYTSFDLQGWAVLPEGGVEPAEKSGTWAAMYLGEQQLWSDSNNPNRYTSMFGYVGFSDDETSPFRWTGSLSVESFGPIACRPADRTGIAYFCNGLNDDFQNVFSLVSPLDDIHGGEVYYNAAITPWFHLTFDVQVIDPAIEARDTAVVLGTRAKIDF</sequence>
<evidence type="ECO:0000313" key="4">
    <source>
        <dbReference type="Proteomes" id="UP000315010"/>
    </source>
</evidence>
<name>A0A5C5Z353_9BACT</name>
<dbReference type="Gene3D" id="2.40.160.180">
    <property type="entry name" value="Carbohydrate-selective porin OprB"/>
    <property type="match status" value="1"/>
</dbReference>
<dbReference type="EMBL" id="SJPJ01000001">
    <property type="protein sequence ID" value="TWT81377.1"/>
    <property type="molecule type" value="Genomic_DNA"/>
</dbReference>
<dbReference type="Proteomes" id="UP000315010">
    <property type="component" value="Unassembled WGS sequence"/>
</dbReference>
<accession>A0A5C5Z353</accession>
<reference evidence="3 4" key="1">
    <citation type="submission" date="2019-02" db="EMBL/GenBank/DDBJ databases">
        <title>Deep-cultivation of Planctomycetes and their phenomic and genomic characterization uncovers novel biology.</title>
        <authorList>
            <person name="Wiegand S."/>
            <person name="Jogler M."/>
            <person name="Boedeker C."/>
            <person name="Pinto D."/>
            <person name="Vollmers J."/>
            <person name="Rivas-Marin E."/>
            <person name="Kohn T."/>
            <person name="Peeters S.H."/>
            <person name="Heuer A."/>
            <person name="Rast P."/>
            <person name="Oberbeckmann S."/>
            <person name="Bunk B."/>
            <person name="Jeske O."/>
            <person name="Meyerdierks A."/>
            <person name="Storesund J.E."/>
            <person name="Kallscheuer N."/>
            <person name="Luecker S."/>
            <person name="Lage O.M."/>
            <person name="Pohl T."/>
            <person name="Merkel B.J."/>
            <person name="Hornburger P."/>
            <person name="Mueller R.-W."/>
            <person name="Bruemmer F."/>
            <person name="Labrenz M."/>
            <person name="Spormann A.M."/>
            <person name="Op Den Camp H."/>
            <person name="Overmann J."/>
            <person name="Amann R."/>
            <person name="Jetten M.S.M."/>
            <person name="Mascher T."/>
            <person name="Medema M.H."/>
            <person name="Devos D.P."/>
            <person name="Kaster A.-K."/>
            <person name="Ovreas L."/>
            <person name="Rohde M."/>
            <person name="Galperin M.Y."/>
            <person name="Jogler C."/>
        </authorList>
    </citation>
    <scope>NUCLEOTIDE SEQUENCE [LARGE SCALE GENOMIC DNA]</scope>
    <source>
        <strain evidence="3 4">CA13</strain>
    </source>
</reference>
<dbReference type="Pfam" id="PF04966">
    <property type="entry name" value="OprB"/>
    <property type="match status" value="1"/>
</dbReference>
<dbReference type="GO" id="GO:0016020">
    <property type="term" value="C:membrane"/>
    <property type="evidence" value="ECO:0007669"/>
    <property type="project" value="InterPro"/>
</dbReference>
<dbReference type="InterPro" id="IPR007049">
    <property type="entry name" value="Carb-sel_porin_OprB"/>
</dbReference>
<dbReference type="InterPro" id="IPR052932">
    <property type="entry name" value="OprB_Porin"/>
</dbReference>
<dbReference type="InterPro" id="IPR038673">
    <property type="entry name" value="OprB_sf"/>
</dbReference>
<proteinExistence type="inferred from homology"/>
<gene>
    <name evidence="3" type="ORF">CA13_28290</name>
</gene>
<evidence type="ECO:0000256" key="2">
    <source>
        <dbReference type="RuleBase" id="RU363072"/>
    </source>
</evidence>
<keyword evidence="4" id="KW-1185">Reference proteome</keyword>
<dbReference type="AlphaFoldDB" id="A0A5C5Z353"/>
<dbReference type="OrthoDB" id="177316at2"/>
<dbReference type="PANTHER" id="PTHR37944">
    <property type="entry name" value="PORIN B"/>
    <property type="match status" value="1"/>
</dbReference>
<evidence type="ECO:0000256" key="1">
    <source>
        <dbReference type="ARBA" id="ARBA00008769"/>
    </source>
</evidence>
<comment type="caution">
    <text evidence="3">The sequence shown here is derived from an EMBL/GenBank/DDBJ whole genome shotgun (WGS) entry which is preliminary data.</text>
</comment>
<evidence type="ECO:0000313" key="3">
    <source>
        <dbReference type="EMBL" id="TWT81377.1"/>
    </source>
</evidence>
<dbReference type="GO" id="GO:0008643">
    <property type="term" value="P:carbohydrate transport"/>
    <property type="evidence" value="ECO:0007669"/>
    <property type="project" value="InterPro"/>
</dbReference>
<comment type="similarity">
    <text evidence="1 2">Belongs to the OprB family.</text>
</comment>
<organism evidence="3 4">
    <name type="scientific">Novipirellula herctigrandis</name>
    <dbReference type="NCBI Taxonomy" id="2527986"/>
    <lineage>
        <taxon>Bacteria</taxon>
        <taxon>Pseudomonadati</taxon>
        <taxon>Planctomycetota</taxon>
        <taxon>Planctomycetia</taxon>
        <taxon>Pirellulales</taxon>
        <taxon>Pirellulaceae</taxon>
        <taxon>Novipirellula</taxon>
    </lineage>
</organism>
<dbReference type="GO" id="GO:0015288">
    <property type="term" value="F:porin activity"/>
    <property type="evidence" value="ECO:0007669"/>
    <property type="project" value="InterPro"/>
</dbReference>